<feature type="signal peptide" evidence="2">
    <location>
        <begin position="1"/>
        <end position="27"/>
    </location>
</feature>
<feature type="transmembrane region" description="Helical" evidence="1">
    <location>
        <begin position="165"/>
        <end position="183"/>
    </location>
</feature>
<keyword evidence="2" id="KW-0732">Signal</keyword>
<dbReference type="PANTHER" id="PTHR46663:SF2">
    <property type="entry name" value="GGDEF DOMAIN-CONTAINING PROTEIN"/>
    <property type="match status" value="1"/>
</dbReference>
<evidence type="ECO:0000256" key="2">
    <source>
        <dbReference type="SAM" id="SignalP"/>
    </source>
</evidence>
<dbReference type="PANTHER" id="PTHR46663">
    <property type="entry name" value="DIGUANYLATE CYCLASE DGCT-RELATED"/>
    <property type="match status" value="1"/>
</dbReference>
<evidence type="ECO:0000256" key="1">
    <source>
        <dbReference type="SAM" id="Phobius"/>
    </source>
</evidence>
<reference evidence="5" key="1">
    <citation type="journal article" date="2012" name="Sci. Rep.">
        <title>Genomes of surface isolates of Alteromonas macleodii: the life of a widespread marine opportunistic copiotroph.</title>
        <authorList>
            <person name="Lopez-Perez M."/>
            <person name="Gonzaga A."/>
            <person name="Martin-Cuadrado A.B."/>
            <person name="Onyshchenko O."/>
            <person name="Ghavidel A."/>
            <person name="Ghai R."/>
            <person name="Rodriguez-Valera F."/>
        </authorList>
    </citation>
    <scope>NUCLEOTIDE SEQUENCE [LARGE SCALE GENOMIC DNA]</scope>
    <source>
        <strain evidence="5">English Channel 673</strain>
    </source>
</reference>
<dbReference type="Proteomes" id="UP000006296">
    <property type="component" value="Chromosome"/>
</dbReference>
<dbReference type="Gene3D" id="3.30.70.270">
    <property type="match status" value="1"/>
</dbReference>
<feature type="transmembrane region" description="Helical" evidence="1">
    <location>
        <begin position="266"/>
        <end position="286"/>
    </location>
</feature>
<feature type="transmembrane region" description="Helical" evidence="1">
    <location>
        <begin position="139"/>
        <end position="158"/>
    </location>
</feature>
<keyword evidence="1" id="KW-0812">Transmembrane</keyword>
<dbReference type="SUPFAM" id="SSF55073">
    <property type="entry name" value="Nucleotide cyclase"/>
    <property type="match status" value="1"/>
</dbReference>
<proteinExistence type="predicted"/>
<dbReference type="InterPro" id="IPR052163">
    <property type="entry name" value="DGC-Regulatory_Protein"/>
</dbReference>
<keyword evidence="1" id="KW-1133">Transmembrane helix</keyword>
<keyword evidence="1" id="KW-0472">Membrane</keyword>
<dbReference type="Pfam" id="PF07695">
    <property type="entry name" value="7TMR-DISM_7TM"/>
    <property type="match status" value="1"/>
</dbReference>
<dbReference type="KEGG" id="amg:AMEC673_00640"/>
<feature type="transmembrane region" description="Helical" evidence="1">
    <location>
        <begin position="235"/>
        <end position="254"/>
    </location>
</feature>
<evidence type="ECO:0000259" key="3">
    <source>
        <dbReference type="PROSITE" id="PS50887"/>
    </source>
</evidence>
<feature type="transmembrane region" description="Helical" evidence="1">
    <location>
        <begin position="293"/>
        <end position="312"/>
    </location>
</feature>
<dbReference type="SMART" id="SM00267">
    <property type="entry name" value="GGDEF"/>
    <property type="match status" value="1"/>
</dbReference>
<name>A0AB32ZT89_ALTME</name>
<evidence type="ECO:0000313" key="5">
    <source>
        <dbReference type="Proteomes" id="UP000006296"/>
    </source>
</evidence>
<accession>A0AB32ZT89</accession>
<feature type="transmembrane region" description="Helical" evidence="1">
    <location>
        <begin position="318"/>
        <end position="338"/>
    </location>
</feature>
<sequence>MACGVSRNFVRLLFGLILLTFGTFANAACVINAENGTSDTDTDSALSIVLKEGAQRLSLSCDVNATHVLYFPRNYLSYNQLYDSEMQKVPKLTGAFESYAIDNTHKRLFLDINSQVQRPVRLNIATLNDFQTLASIHTFTLSLFIGFCLALTLYVGMLGTSMRNYGFYSYSFYVLSAAIFFLLQEGLLNIAFPHVAFFSNFKLHLLFAGITVFAAVKFLDQLLDFKALLKVWQRQFILGMACSALALSFVQIILSTSDAMRVNSTLSLITLITMTCTLSSCVYAAYRKVHCSNLVLMGIAVMVFSMMFRLVFSDVSAFMYRYGLIVGITIEAFIFAIATSRKVKKLDDDRLSAFKRASTDSLCKVLNRSGWEGIAQSLLTNFNKEGGYLTLLFIDVDNFKEINDHYGHHCGDKVLQVIAKILLSRCRDQDAVGRLGGDEFVVLSHCYSEGQSERLAARIEASLLERDIRTDNVVISVTASVGTYITNERCKDLTTLLNKADKLMYSVKEKHKTAQLASS</sequence>
<feature type="transmembrane region" description="Helical" evidence="1">
    <location>
        <begin position="203"/>
        <end position="223"/>
    </location>
</feature>
<dbReference type="InterPro" id="IPR029787">
    <property type="entry name" value="Nucleotide_cyclase"/>
</dbReference>
<dbReference type="Pfam" id="PF00990">
    <property type="entry name" value="GGDEF"/>
    <property type="match status" value="1"/>
</dbReference>
<protein>
    <submittedName>
        <fullName evidence="4">Diguanylate cyclase</fullName>
    </submittedName>
</protein>
<dbReference type="InterPro" id="IPR011623">
    <property type="entry name" value="7TMR_DISM_rcpt_extracell_dom1"/>
</dbReference>
<dbReference type="NCBIfam" id="TIGR00254">
    <property type="entry name" value="GGDEF"/>
    <property type="match status" value="1"/>
</dbReference>
<dbReference type="InterPro" id="IPR043128">
    <property type="entry name" value="Rev_trsase/Diguanyl_cyclase"/>
</dbReference>
<organism evidence="4 5">
    <name type="scientific">Alteromonas macleodii (strain English Channel 673)</name>
    <dbReference type="NCBI Taxonomy" id="1004788"/>
    <lineage>
        <taxon>Bacteria</taxon>
        <taxon>Pseudomonadati</taxon>
        <taxon>Pseudomonadota</taxon>
        <taxon>Gammaproteobacteria</taxon>
        <taxon>Alteromonadales</taxon>
        <taxon>Alteromonadaceae</taxon>
        <taxon>Alteromonas/Salinimonas group</taxon>
        <taxon>Alteromonas</taxon>
    </lineage>
</organism>
<dbReference type="AlphaFoldDB" id="A0AB32ZT89"/>
<dbReference type="InterPro" id="IPR000160">
    <property type="entry name" value="GGDEF_dom"/>
</dbReference>
<feature type="domain" description="GGDEF" evidence="3">
    <location>
        <begin position="387"/>
        <end position="519"/>
    </location>
</feature>
<dbReference type="CDD" id="cd01949">
    <property type="entry name" value="GGDEF"/>
    <property type="match status" value="1"/>
</dbReference>
<dbReference type="EMBL" id="CP003844">
    <property type="protein sequence ID" value="AFT72834.1"/>
    <property type="molecule type" value="Genomic_DNA"/>
</dbReference>
<dbReference type="PROSITE" id="PS50887">
    <property type="entry name" value="GGDEF"/>
    <property type="match status" value="1"/>
</dbReference>
<evidence type="ECO:0000313" key="4">
    <source>
        <dbReference type="EMBL" id="AFT72834.1"/>
    </source>
</evidence>
<feature type="chain" id="PRO_5044199081" evidence="2">
    <location>
        <begin position="28"/>
        <end position="519"/>
    </location>
</feature>
<gene>
    <name evidence="4" type="ordered locus">AMEC673_00640</name>
</gene>